<organism evidence="3 4">
    <name type="scientific">Caenorhabditis bovis</name>
    <dbReference type="NCBI Taxonomy" id="2654633"/>
    <lineage>
        <taxon>Eukaryota</taxon>
        <taxon>Metazoa</taxon>
        <taxon>Ecdysozoa</taxon>
        <taxon>Nematoda</taxon>
        <taxon>Chromadorea</taxon>
        <taxon>Rhabditida</taxon>
        <taxon>Rhabditina</taxon>
        <taxon>Rhabditomorpha</taxon>
        <taxon>Rhabditoidea</taxon>
        <taxon>Rhabditidae</taxon>
        <taxon>Peloderinae</taxon>
        <taxon>Caenorhabditis</taxon>
    </lineage>
</organism>
<comment type="caution">
    <text evidence="3">The sequence shown here is derived from an EMBL/GenBank/DDBJ whole genome shotgun (WGS) entry which is preliminary data.</text>
</comment>
<feature type="compositionally biased region" description="Polar residues" evidence="1">
    <location>
        <begin position="135"/>
        <end position="150"/>
    </location>
</feature>
<gene>
    <name evidence="3" type="ORF">CBOVIS_LOCUS2459</name>
</gene>
<feature type="compositionally biased region" description="Low complexity" evidence="1">
    <location>
        <begin position="164"/>
        <end position="189"/>
    </location>
</feature>
<keyword evidence="4" id="KW-1185">Reference proteome</keyword>
<feature type="signal peptide" evidence="2">
    <location>
        <begin position="1"/>
        <end position="22"/>
    </location>
</feature>
<feature type="chain" id="PRO_5035742054" evidence="2">
    <location>
        <begin position="23"/>
        <end position="243"/>
    </location>
</feature>
<dbReference type="Proteomes" id="UP000494206">
    <property type="component" value="Unassembled WGS sequence"/>
</dbReference>
<accession>A0A8S1EHV5</accession>
<name>A0A8S1EHV5_9PELO</name>
<dbReference type="OrthoDB" id="5874724at2759"/>
<dbReference type="EMBL" id="CADEPM010000002">
    <property type="protein sequence ID" value="CAB3399313.1"/>
    <property type="molecule type" value="Genomic_DNA"/>
</dbReference>
<protein>
    <submittedName>
        <fullName evidence="3">Uncharacterized protein</fullName>
    </submittedName>
</protein>
<evidence type="ECO:0000313" key="4">
    <source>
        <dbReference type="Proteomes" id="UP000494206"/>
    </source>
</evidence>
<proteinExistence type="predicted"/>
<evidence type="ECO:0000256" key="1">
    <source>
        <dbReference type="SAM" id="MobiDB-lite"/>
    </source>
</evidence>
<sequence length="243" mass="25609">MPITYFCRILLTIRYVSPGCQSQCVNCIPPSYQYVVNLPPNYGPSQATVFSTNNRSPCCPPTSNVQTIQTARAFTNNAGAQASQVVMYYNGQRIIANGQQNNNAMVSDYPQGSTNYQNPGTLPPRVNNNYAPFSTAPPNNFNGGVMQQPQGPIIGGNVNGQQPQGIDVGGNVNQNGGIDVGGNVNQQGGQDIGSGAAPYSTTGYNVGQGINPTTLAPAQEVGYQPFVPAGNVQYNNNQPGTTI</sequence>
<dbReference type="AlphaFoldDB" id="A0A8S1EHV5"/>
<evidence type="ECO:0000256" key="2">
    <source>
        <dbReference type="SAM" id="SignalP"/>
    </source>
</evidence>
<reference evidence="3 4" key="1">
    <citation type="submission" date="2020-04" db="EMBL/GenBank/DDBJ databases">
        <authorList>
            <person name="Laetsch R D."/>
            <person name="Stevens L."/>
            <person name="Kumar S."/>
            <person name="Blaxter L. M."/>
        </authorList>
    </citation>
    <scope>NUCLEOTIDE SEQUENCE [LARGE SCALE GENOMIC DNA]</scope>
</reference>
<evidence type="ECO:0000313" key="3">
    <source>
        <dbReference type="EMBL" id="CAB3399313.1"/>
    </source>
</evidence>
<keyword evidence="2" id="KW-0732">Signal</keyword>
<feature type="region of interest" description="Disordered" evidence="1">
    <location>
        <begin position="135"/>
        <end position="196"/>
    </location>
</feature>